<reference evidence="2 3" key="1">
    <citation type="submission" date="2016-10" db="EMBL/GenBank/DDBJ databases">
        <authorList>
            <person name="de Groot N.N."/>
        </authorList>
    </citation>
    <scope>NUCLEOTIDE SEQUENCE [LARGE SCALE GENOMIC DNA]</scope>
    <source>
        <strain evidence="2 3">JCM 21544</strain>
    </source>
</reference>
<dbReference type="Proteomes" id="UP000198706">
    <property type="component" value="Unassembled WGS sequence"/>
</dbReference>
<sequence>MPLHHKAALACAAILCTVASIGWLLTSGTQATDHQAASVKADSPTASIQPGKTVPGEVDTAAAQIGKSKQDDEKTLQLLMQPDPNPYYATFGDRLQEVLARRDGQTVDAKKLWAALQEKAAWKPLEGSPDQLPLTAEQRSDGREFINIDPLKIESLVPGDHLEVPIAQANQTYNVVIDHVRSTDGQSMTWSGHIEELSQDNQVTITRGNGLIVGGITTPQGLYALQAHGSQGWIATNATLFKKGDKHIEVPSSQDNAATDNHAGH</sequence>
<gene>
    <name evidence="2" type="ORF">SAMN05216186_108102</name>
</gene>
<keyword evidence="1" id="KW-0732">Signal</keyword>
<proteinExistence type="predicted"/>
<keyword evidence="3" id="KW-1185">Reference proteome</keyword>
<name>A0A1G9D058_9PSED</name>
<dbReference type="AlphaFoldDB" id="A0A1G9D058"/>
<protein>
    <submittedName>
        <fullName evidence="2">Uncharacterized protein</fullName>
    </submittedName>
</protein>
<evidence type="ECO:0000313" key="2">
    <source>
        <dbReference type="EMBL" id="SDK57239.1"/>
    </source>
</evidence>
<dbReference type="RefSeq" id="WP_084336218.1">
    <property type="nucleotide sequence ID" value="NZ_FNFD01000008.1"/>
</dbReference>
<accession>A0A1G9D058</accession>
<evidence type="ECO:0000313" key="3">
    <source>
        <dbReference type="Proteomes" id="UP000198706"/>
    </source>
</evidence>
<dbReference type="STRING" id="137658.SAMN05216186_108102"/>
<evidence type="ECO:0000256" key="1">
    <source>
        <dbReference type="SAM" id="SignalP"/>
    </source>
</evidence>
<feature type="chain" id="PRO_5011707311" evidence="1">
    <location>
        <begin position="32"/>
        <end position="265"/>
    </location>
</feature>
<dbReference type="EMBL" id="FNFD01000008">
    <property type="protein sequence ID" value="SDK57239.1"/>
    <property type="molecule type" value="Genomic_DNA"/>
</dbReference>
<organism evidence="2 3">
    <name type="scientific">Pseudomonas indica</name>
    <dbReference type="NCBI Taxonomy" id="137658"/>
    <lineage>
        <taxon>Bacteria</taxon>
        <taxon>Pseudomonadati</taxon>
        <taxon>Pseudomonadota</taxon>
        <taxon>Gammaproteobacteria</taxon>
        <taxon>Pseudomonadales</taxon>
        <taxon>Pseudomonadaceae</taxon>
        <taxon>Pseudomonas</taxon>
    </lineage>
</organism>
<feature type="signal peptide" evidence="1">
    <location>
        <begin position="1"/>
        <end position="31"/>
    </location>
</feature>